<name>A0A1E4RK59_9ASCO</name>
<proteinExistence type="predicted"/>
<reference evidence="4" key="1">
    <citation type="submission" date="2016-05" db="EMBL/GenBank/DDBJ databases">
        <title>Comparative genomics of biotechnologically important yeasts.</title>
        <authorList>
            <consortium name="DOE Joint Genome Institute"/>
            <person name="Riley R."/>
            <person name="Haridas S."/>
            <person name="Wolfe K.H."/>
            <person name="Lopes M.R."/>
            <person name="Hittinger C.T."/>
            <person name="Goker M."/>
            <person name="Salamov A."/>
            <person name="Wisecaver J."/>
            <person name="Long T.M."/>
            <person name="Aerts A.L."/>
            <person name="Barry K."/>
            <person name="Choi C."/>
            <person name="Clum A."/>
            <person name="Coughlan A.Y."/>
            <person name="Deshpande S."/>
            <person name="Douglass A.P."/>
            <person name="Hanson S.J."/>
            <person name="Klenk H.-P."/>
            <person name="Labutti K."/>
            <person name="Lapidus A."/>
            <person name="Lindquist E."/>
            <person name="Lipzen A."/>
            <person name="Meier-Kolthoff J.P."/>
            <person name="Ohm R.A."/>
            <person name="Otillar R.P."/>
            <person name="Pangilinan J."/>
            <person name="Peng Y."/>
            <person name="Rokas A."/>
            <person name="Rosa C.A."/>
            <person name="Scheuner C."/>
            <person name="Sibirny A.A."/>
            <person name="Slot J.C."/>
            <person name="Stielow J.B."/>
            <person name="Sun H."/>
            <person name="Kurtzman C.P."/>
            <person name="Blackwell M."/>
            <person name="Grigoriev I.V."/>
            <person name="Jeffries T.W."/>
        </authorList>
    </citation>
    <scope>NUCLEOTIDE SEQUENCE [LARGE SCALE GENOMIC DNA]</scope>
    <source>
        <strain evidence="4">NRRL Y-1933</strain>
    </source>
</reference>
<dbReference type="OrthoDB" id="2399539at2759"/>
<evidence type="ECO:0000259" key="2">
    <source>
        <dbReference type="PROSITE" id="PS50048"/>
    </source>
</evidence>
<dbReference type="GO" id="GO:0000981">
    <property type="term" value="F:DNA-binding transcription factor activity, RNA polymerase II-specific"/>
    <property type="evidence" value="ECO:0007669"/>
    <property type="project" value="InterPro"/>
</dbReference>
<dbReference type="RefSeq" id="XP_020076693.1">
    <property type="nucleotide sequence ID" value="XM_020218632.1"/>
</dbReference>
<feature type="region of interest" description="Disordered" evidence="1">
    <location>
        <begin position="132"/>
        <end position="156"/>
    </location>
</feature>
<dbReference type="GO" id="GO:0008270">
    <property type="term" value="F:zinc ion binding"/>
    <property type="evidence" value="ECO:0007669"/>
    <property type="project" value="InterPro"/>
</dbReference>
<dbReference type="PANTHER" id="PTHR47431">
    <property type="entry name" value="ZN(II)2CYS6 TRANSCRIPTION FACTOR (EUROFUNG)-RELATED"/>
    <property type="match status" value="1"/>
</dbReference>
<dbReference type="SMART" id="SM00066">
    <property type="entry name" value="GAL4"/>
    <property type="match status" value="1"/>
</dbReference>
<keyword evidence="4" id="KW-1185">Reference proteome</keyword>
<dbReference type="Proteomes" id="UP000095085">
    <property type="component" value="Unassembled WGS sequence"/>
</dbReference>
<feature type="compositionally biased region" description="Basic and acidic residues" evidence="1">
    <location>
        <begin position="138"/>
        <end position="147"/>
    </location>
</feature>
<dbReference type="GeneID" id="30993182"/>
<dbReference type="CDD" id="cd00067">
    <property type="entry name" value="GAL4"/>
    <property type="match status" value="1"/>
</dbReference>
<feature type="domain" description="Zn(2)-C6 fungal-type" evidence="2">
    <location>
        <begin position="94"/>
        <end position="124"/>
    </location>
</feature>
<dbReference type="PROSITE" id="PS00463">
    <property type="entry name" value="ZN2_CY6_FUNGAL_1"/>
    <property type="match status" value="1"/>
</dbReference>
<dbReference type="PRINTS" id="PR00755">
    <property type="entry name" value="AFLATOXINBRP"/>
</dbReference>
<dbReference type="PROSITE" id="PS50048">
    <property type="entry name" value="ZN2_CY6_FUNGAL_2"/>
    <property type="match status" value="1"/>
</dbReference>
<dbReference type="PANTHER" id="PTHR47431:SF1">
    <property type="entry name" value="ZN(II)2CYS6 TRANSCRIPTION FACTOR (EUROFUNG)"/>
    <property type="match status" value="1"/>
</dbReference>
<organism evidence="3 4">
    <name type="scientific">Hyphopichia burtonii NRRL Y-1933</name>
    <dbReference type="NCBI Taxonomy" id="984485"/>
    <lineage>
        <taxon>Eukaryota</taxon>
        <taxon>Fungi</taxon>
        <taxon>Dikarya</taxon>
        <taxon>Ascomycota</taxon>
        <taxon>Saccharomycotina</taxon>
        <taxon>Pichiomycetes</taxon>
        <taxon>Debaryomycetaceae</taxon>
        <taxon>Hyphopichia</taxon>
    </lineage>
</organism>
<evidence type="ECO:0000313" key="3">
    <source>
        <dbReference type="EMBL" id="ODV67626.1"/>
    </source>
</evidence>
<evidence type="ECO:0000313" key="4">
    <source>
        <dbReference type="Proteomes" id="UP000095085"/>
    </source>
</evidence>
<protein>
    <recommendedName>
        <fullName evidence="2">Zn(2)-C6 fungal-type domain-containing protein</fullName>
    </recommendedName>
</protein>
<gene>
    <name evidence="3" type="ORF">HYPBUDRAFT_108432</name>
</gene>
<dbReference type="InterPro" id="IPR036864">
    <property type="entry name" value="Zn2-C6_fun-type_DNA-bd_sf"/>
</dbReference>
<dbReference type="Gene3D" id="4.10.240.10">
    <property type="entry name" value="Zn(2)-C6 fungal-type DNA-binding domain"/>
    <property type="match status" value="1"/>
</dbReference>
<feature type="compositionally biased region" description="Polar residues" evidence="1">
    <location>
        <begin position="12"/>
        <end position="41"/>
    </location>
</feature>
<dbReference type="InterPro" id="IPR001138">
    <property type="entry name" value="Zn2Cys6_DnaBD"/>
</dbReference>
<dbReference type="Pfam" id="PF00172">
    <property type="entry name" value="Zn_clus"/>
    <property type="match status" value="1"/>
</dbReference>
<accession>A0A1E4RK59</accession>
<sequence>MRATSAEESTDNHTQTKVKVSLHNETSPSFLGDETSQSPIGNETLHSKEFNPAVLSSNDGVYKDLEAERQRQIEINLLLPPVKQRANVKHVSRACLNCRSRHFKCSGELPSCLKCVKTGTVCTYVQSKRGGSRKRGVSKVDKSKTKNNDQQGSTEIEDLPHRRIDAPGVDPDKDAFYQKPIAGGCSKPGCSGNGCKLKSSVVDANDSEIKINQLRKRPRFEKDGLPKLPNCMCGNGGLDQPPYLPSELEKLNVGISIKDPSNMLEIDANETDVIINKYYEKFHSAHPLLPRKEELKSYFEDESAKLELLYIMQVIVQGQETDIYANNSELISDRLVQCLDLIKKNNSLDIVSLISLLLVSIIAHVSALHDFSKILRQFSIKMIQEFDINKLDAKHGFENKPQLLTPSDSKTPFDNERNNRLYDSDRLRSVSKESISDLARRLFWELIFFDVIIGSADGKTLTNFSSIECEVNYPTYPPAHVFDYKGRAEAAFLVNSAIKLNLAIINKQPLDKHLAPLNARLSTMEMKLSDPPSYNSPLLINKHGVVNEGVHQSILLLNYAKIFVHRPFSYLWKIKSPQVPRCVGGDYNETREFATGLKGDAIAIVETSKTIEAADSIVRVLIDTSATRVLKRTPLFACSLALASLVHLSAYIWIENKLHVSQEEDDSSSFTNDDLSSLAEYIKLSLSAIYPISKHWKLSGRLTKHIRDSLSKLRPGLYSKLKDELPQIESQLKSFGLKTESIDDHAKDSSSNSNSINDNTPNSNFSNHLTNSTPPNQNSTSNSSEEANKIFDVIPSDINYDVLMETGNISPVSDTGCDWIDKALMDYFEDGNSYS</sequence>
<dbReference type="CDD" id="cd12148">
    <property type="entry name" value="fungal_TF_MHR"/>
    <property type="match status" value="1"/>
</dbReference>
<feature type="region of interest" description="Disordered" evidence="1">
    <location>
        <begin position="1"/>
        <end position="41"/>
    </location>
</feature>
<dbReference type="EMBL" id="KV454540">
    <property type="protein sequence ID" value="ODV67626.1"/>
    <property type="molecule type" value="Genomic_DNA"/>
</dbReference>
<evidence type="ECO:0000256" key="1">
    <source>
        <dbReference type="SAM" id="MobiDB-lite"/>
    </source>
</evidence>
<feature type="compositionally biased region" description="Low complexity" evidence="1">
    <location>
        <begin position="749"/>
        <end position="784"/>
    </location>
</feature>
<dbReference type="AlphaFoldDB" id="A0A1E4RK59"/>
<dbReference type="STRING" id="984485.A0A1E4RK59"/>
<feature type="region of interest" description="Disordered" evidence="1">
    <location>
        <begin position="743"/>
        <end position="785"/>
    </location>
</feature>
<dbReference type="SUPFAM" id="SSF57701">
    <property type="entry name" value="Zn2/Cys6 DNA-binding domain"/>
    <property type="match status" value="1"/>
</dbReference>